<dbReference type="GO" id="GO:0005737">
    <property type="term" value="C:cytoplasm"/>
    <property type="evidence" value="ECO:0007669"/>
    <property type="project" value="TreeGrafter"/>
</dbReference>
<dbReference type="GO" id="GO:0015940">
    <property type="term" value="P:pantothenate biosynthetic process"/>
    <property type="evidence" value="ECO:0007669"/>
    <property type="project" value="UniProtKB-UniPathway"/>
</dbReference>
<evidence type="ECO:0000256" key="2">
    <source>
        <dbReference type="ARBA" id="ARBA00004994"/>
    </source>
</evidence>
<keyword evidence="6 11" id="KW-0566">Pantothenate biosynthesis</keyword>
<dbReference type="InterPro" id="IPR013328">
    <property type="entry name" value="6PGD_dom2"/>
</dbReference>
<evidence type="ECO:0000256" key="5">
    <source>
        <dbReference type="ARBA" id="ARBA00019465"/>
    </source>
</evidence>
<sequence length="339" mass="37308">MKIHIIGGGSIGLLLASRMSLGGSPATVWTRTPEQADLINREGIRLREVNEGSEQKDELVARVEGEWIGGLAVQNGRGCESPRFLQNDDSGCFHWLLLTVKQTQLEDELLHALRLLGERVGGRAAILCMQNGIGHLHKIADATNGAIPVFAAVTAAGARRIGLNEVLHTGKGEIWIGDFPENGEKGTNPWKYQQKMLLDALGKAGFSSFLSNEIHNRIYYKLLINSVINPLTALFDVSNGELPRHPRRLELMRRLHEESRLILMEAGLKPGQNTWEELLLVCSRTSENVSSMLSDVRNGKETEIQSINGAIISLANQYEKPAPLNRAVTDLIAAMTIMP</sequence>
<evidence type="ECO:0000256" key="10">
    <source>
        <dbReference type="ARBA" id="ARBA00048793"/>
    </source>
</evidence>
<dbReference type="Gene3D" id="3.40.50.720">
    <property type="entry name" value="NAD(P)-binding Rossmann-like Domain"/>
    <property type="match status" value="1"/>
</dbReference>
<dbReference type="Gene3D" id="1.10.1040.10">
    <property type="entry name" value="N-(1-d-carboxylethyl)-l-norvaline Dehydrogenase, domain 2"/>
    <property type="match status" value="1"/>
</dbReference>
<comment type="caution">
    <text evidence="14">The sequence shown here is derived from an EMBL/GenBank/DDBJ whole genome shotgun (WGS) entry which is preliminary data.</text>
</comment>
<dbReference type="InterPro" id="IPR036291">
    <property type="entry name" value="NAD(P)-bd_dom_sf"/>
</dbReference>
<evidence type="ECO:0000259" key="13">
    <source>
        <dbReference type="Pfam" id="PF08546"/>
    </source>
</evidence>
<dbReference type="InterPro" id="IPR013332">
    <property type="entry name" value="KPR_N"/>
</dbReference>
<comment type="pathway">
    <text evidence="2 11">Cofactor biosynthesis; (R)-pantothenate biosynthesis; (R)-pantoate from 3-methyl-2-oxobutanoate: step 2/2.</text>
</comment>
<feature type="domain" description="Ketopantoate reductase N-terminal" evidence="12">
    <location>
        <begin position="3"/>
        <end position="180"/>
    </location>
</feature>
<gene>
    <name evidence="14" type="ORF">A7K91_05360</name>
</gene>
<dbReference type="SUPFAM" id="SSF48179">
    <property type="entry name" value="6-phosphogluconate dehydrogenase C-terminal domain-like"/>
    <property type="match status" value="1"/>
</dbReference>
<dbReference type="GO" id="GO:0050661">
    <property type="term" value="F:NADP binding"/>
    <property type="evidence" value="ECO:0007669"/>
    <property type="project" value="TreeGrafter"/>
</dbReference>
<dbReference type="InterPro" id="IPR008927">
    <property type="entry name" value="6-PGluconate_DH-like_C_sf"/>
</dbReference>
<evidence type="ECO:0000256" key="3">
    <source>
        <dbReference type="ARBA" id="ARBA00007870"/>
    </source>
</evidence>
<dbReference type="SUPFAM" id="SSF51735">
    <property type="entry name" value="NAD(P)-binding Rossmann-fold domains"/>
    <property type="match status" value="2"/>
</dbReference>
<evidence type="ECO:0000256" key="6">
    <source>
        <dbReference type="ARBA" id="ARBA00022655"/>
    </source>
</evidence>
<name>A0A1A5YHH5_9BACL</name>
<evidence type="ECO:0000256" key="8">
    <source>
        <dbReference type="ARBA" id="ARBA00023002"/>
    </source>
</evidence>
<comment type="similarity">
    <text evidence="3 11">Belongs to the ketopantoate reductase family.</text>
</comment>
<evidence type="ECO:0000256" key="7">
    <source>
        <dbReference type="ARBA" id="ARBA00022857"/>
    </source>
</evidence>
<evidence type="ECO:0000259" key="12">
    <source>
        <dbReference type="Pfam" id="PF02558"/>
    </source>
</evidence>
<dbReference type="InterPro" id="IPR003710">
    <property type="entry name" value="ApbA"/>
</dbReference>
<comment type="function">
    <text evidence="1 11">Catalyzes the NADPH-dependent reduction of ketopantoate into pantoic acid.</text>
</comment>
<dbReference type="PANTHER" id="PTHR43765:SF2">
    <property type="entry name" value="2-DEHYDROPANTOATE 2-REDUCTASE"/>
    <property type="match status" value="1"/>
</dbReference>
<evidence type="ECO:0000256" key="11">
    <source>
        <dbReference type="RuleBase" id="RU362068"/>
    </source>
</evidence>
<reference evidence="14 15" key="1">
    <citation type="submission" date="2016-05" db="EMBL/GenBank/DDBJ databases">
        <title>Paenibacillus oryzae. sp. nov., isolated from the rice root.</title>
        <authorList>
            <person name="Zhang J."/>
            <person name="Zhang X."/>
        </authorList>
    </citation>
    <scope>NUCLEOTIDE SEQUENCE [LARGE SCALE GENOMIC DNA]</scope>
    <source>
        <strain evidence="14 15">1DrF-4</strain>
    </source>
</reference>
<dbReference type="InterPro" id="IPR013752">
    <property type="entry name" value="KPA_reductase"/>
</dbReference>
<dbReference type="PANTHER" id="PTHR43765">
    <property type="entry name" value="2-DEHYDROPANTOATE 2-REDUCTASE-RELATED"/>
    <property type="match status" value="1"/>
</dbReference>
<dbReference type="STRING" id="1844972.A7K91_05360"/>
<evidence type="ECO:0000256" key="9">
    <source>
        <dbReference type="ARBA" id="ARBA00032024"/>
    </source>
</evidence>
<proteinExistence type="inferred from homology"/>
<comment type="catalytic activity">
    <reaction evidence="10 11">
        <text>(R)-pantoate + NADP(+) = 2-dehydropantoate + NADPH + H(+)</text>
        <dbReference type="Rhea" id="RHEA:16233"/>
        <dbReference type="ChEBI" id="CHEBI:11561"/>
        <dbReference type="ChEBI" id="CHEBI:15378"/>
        <dbReference type="ChEBI" id="CHEBI:15980"/>
        <dbReference type="ChEBI" id="CHEBI:57783"/>
        <dbReference type="ChEBI" id="CHEBI:58349"/>
        <dbReference type="EC" id="1.1.1.169"/>
    </reaction>
</comment>
<evidence type="ECO:0000313" key="14">
    <source>
        <dbReference type="EMBL" id="OBR64998.1"/>
    </source>
</evidence>
<dbReference type="AlphaFoldDB" id="A0A1A5YHH5"/>
<dbReference type="RefSeq" id="WP_068684241.1">
    <property type="nucleotide sequence ID" value="NZ_LYPA01000064.1"/>
</dbReference>
<feature type="domain" description="Ketopantoate reductase C-terminal" evidence="13">
    <location>
        <begin position="214"/>
        <end position="335"/>
    </location>
</feature>
<accession>A0A1A5YHH5</accession>
<protein>
    <recommendedName>
        <fullName evidence="5 11">2-dehydropantoate 2-reductase</fullName>
        <ecNumber evidence="4 11">1.1.1.169</ecNumber>
    </recommendedName>
    <alternativeName>
        <fullName evidence="9 11">Ketopantoate reductase</fullName>
    </alternativeName>
</protein>
<dbReference type="OrthoDB" id="9800163at2"/>
<dbReference type="InterPro" id="IPR050838">
    <property type="entry name" value="Ketopantoate_reductase"/>
</dbReference>
<dbReference type="UniPathway" id="UPA00028">
    <property type="reaction ID" value="UER00004"/>
</dbReference>
<keyword evidence="7 11" id="KW-0521">NADP</keyword>
<evidence type="ECO:0000313" key="15">
    <source>
        <dbReference type="Proteomes" id="UP000092024"/>
    </source>
</evidence>
<dbReference type="GO" id="GO:0008677">
    <property type="term" value="F:2-dehydropantoate 2-reductase activity"/>
    <property type="evidence" value="ECO:0007669"/>
    <property type="project" value="UniProtKB-EC"/>
</dbReference>
<organism evidence="14 15">
    <name type="scientific">Paenibacillus oryzae</name>
    <dbReference type="NCBI Taxonomy" id="1844972"/>
    <lineage>
        <taxon>Bacteria</taxon>
        <taxon>Bacillati</taxon>
        <taxon>Bacillota</taxon>
        <taxon>Bacilli</taxon>
        <taxon>Bacillales</taxon>
        <taxon>Paenibacillaceae</taxon>
        <taxon>Paenibacillus</taxon>
    </lineage>
</organism>
<evidence type="ECO:0000256" key="1">
    <source>
        <dbReference type="ARBA" id="ARBA00002919"/>
    </source>
</evidence>
<keyword evidence="8 11" id="KW-0560">Oxidoreductase</keyword>
<dbReference type="NCBIfam" id="TIGR00745">
    <property type="entry name" value="apbA_panE"/>
    <property type="match status" value="1"/>
</dbReference>
<dbReference type="Pfam" id="PF08546">
    <property type="entry name" value="ApbA_C"/>
    <property type="match status" value="1"/>
</dbReference>
<dbReference type="EC" id="1.1.1.169" evidence="4 11"/>
<dbReference type="EMBL" id="LYPA01000064">
    <property type="protein sequence ID" value="OBR64998.1"/>
    <property type="molecule type" value="Genomic_DNA"/>
</dbReference>
<evidence type="ECO:0000256" key="4">
    <source>
        <dbReference type="ARBA" id="ARBA00013014"/>
    </source>
</evidence>
<dbReference type="Pfam" id="PF02558">
    <property type="entry name" value="ApbA"/>
    <property type="match status" value="1"/>
</dbReference>
<dbReference type="Proteomes" id="UP000092024">
    <property type="component" value="Unassembled WGS sequence"/>
</dbReference>
<keyword evidence="15" id="KW-1185">Reference proteome</keyword>